<sequence>MFISENNKIECIKLYLESNFNNWTSGNALIDQLLRNFIRSGSEEIILKSLNNSDDPNIEYFNEAVSHIIFSSLGSLGVKCYGLTKFSENLEYVLILKYMKGGDLNSFIFNENNKFGWKQIYSLFQQILKELIPIHNSNMALEQINNEEILLPELELKPSLPQTNSFNTYKSVNFNFKDKLNLGDDVDKSMHKNNIGIKYNNQIDNNQREKESGDTSKNMQNNDTDMIILPLAEKSMASKTSANSSQLYNYYDSLDYLSQFSDSHFESNYKNLKSGNYSYPISA</sequence>
<evidence type="ECO:0000313" key="4">
    <source>
        <dbReference type="Proteomes" id="UP000789405"/>
    </source>
</evidence>
<dbReference type="OrthoDB" id="10511996at2759"/>
<gene>
    <name evidence="3" type="ORF">DERYTH_LOCUS105</name>
</gene>
<reference evidence="3" key="1">
    <citation type="submission" date="2021-06" db="EMBL/GenBank/DDBJ databases">
        <authorList>
            <person name="Kallberg Y."/>
            <person name="Tangrot J."/>
            <person name="Rosling A."/>
        </authorList>
    </citation>
    <scope>NUCLEOTIDE SEQUENCE</scope>
    <source>
        <strain evidence="3">MA453B</strain>
    </source>
</reference>
<keyword evidence="4" id="KW-1185">Reference proteome</keyword>
<accession>A0A9N8VBM2</accession>
<dbReference type="InterPro" id="IPR000719">
    <property type="entry name" value="Prot_kinase_dom"/>
</dbReference>
<comment type="caution">
    <text evidence="3">The sequence shown here is derived from an EMBL/GenBank/DDBJ whole genome shotgun (WGS) entry which is preliminary data.</text>
</comment>
<dbReference type="SUPFAM" id="SSF56112">
    <property type="entry name" value="Protein kinase-like (PK-like)"/>
    <property type="match status" value="1"/>
</dbReference>
<dbReference type="InterPro" id="IPR011009">
    <property type="entry name" value="Kinase-like_dom_sf"/>
</dbReference>
<dbReference type="GO" id="GO:0005524">
    <property type="term" value="F:ATP binding"/>
    <property type="evidence" value="ECO:0007669"/>
    <property type="project" value="InterPro"/>
</dbReference>
<dbReference type="Gene3D" id="1.10.510.10">
    <property type="entry name" value="Transferase(Phosphotransferase) domain 1"/>
    <property type="match status" value="1"/>
</dbReference>
<organism evidence="3 4">
    <name type="scientific">Dentiscutata erythropus</name>
    <dbReference type="NCBI Taxonomy" id="1348616"/>
    <lineage>
        <taxon>Eukaryota</taxon>
        <taxon>Fungi</taxon>
        <taxon>Fungi incertae sedis</taxon>
        <taxon>Mucoromycota</taxon>
        <taxon>Glomeromycotina</taxon>
        <taxon>Glomeromycetes</taxon>
        <taxon>Diversisporales</taxon>
        <taxon>Gigasporaceae</taxon>
        <taxon>Dentiscutata</taxon>
    </lineage>
</organism>
<name>A0A9N8VBM2_9GLOM</name>
<dbReference type="PROSITE" id="PS50011">
    <property type="entry name" value="PROTEIN_KINASE_DOM"/>
    <property type="match status" value="1"/>
</dbReference>
<dbReference type="Proteomes" id="UP000789405">
    <property type="component" value="Unassembled WGS sequence"/>
</dbReference>
<dbReference type="GO" id="GO:0004672">
    <property type="term" value="F:protein kinase activity"/>
    <property type="evidence" value="ECO:0007669"/>
    <property type="project" value="InterPro"/>
</dbReference>
<feature type="region of interest" description="Disordered" evidence="1">
    <location>
        <begin position="203"/>
        <end position="222"/>
    </location>
</feature>
<protein>
    <submittedName>
        <fullName evidence="3">24766_t:CDS:1</fullName>
    </submittedName>
</protein>
<dbReference type="EMBL" id="CAJVPY010000019">
    <property type="protein sequence ID" value="CAG8444560.1"/>
    <property type="molecule type" value="Genomic_DNA"/>
</dbReference>
<evidence type="ECO:0000256" key="1">
    <source>
        <dbReference type="SAM" id="MobiDB-lite"/>
    </source>
</evidence>
<dbReference type="AlphaFoldDB" id="A0A9N8VBM2"/>
<feature type="domain" description="Protein kinase" evidence="2">
    <location>
        <begin position="1"/>
        <end position="283"/>
    </location>
</feature>
<evidence type="ECO:0000313" key="3">
    <source>
        <dbReference type="EMBL" id="CAG8444560.1"/>
    </source>
</evidence>
<evidence type="ECO:0000259" key="2">
    <source>
        <dbReference type="PROSITE" id="PS50011"/>
    </source>
</evidence>
<proteinExistence type="predicted"/>